<proteinExistence type="predicted"/>
<dbReference type="Proteomes" id="UP001165679">
    <property type="component" value="Unassembled WGS sequence"/>
</dbReference>
<accession>A0AA41YPI3</accession>
<sequence length="115" mass="12536">MALARPLDDGKQTPFRGHPVFVAQHATATCRRAKWHDIPSDRPLSVDERERVMATLGPWFRAQCRGAGEVSAVELLCGRSGTFTASNIAWSRDGPHGEEAADEESSCWTDPPSCG</sequence>
<reference evidence="2" key="2">
    <citation type="submission" date="2022-10" db="EMBL/GenBank/DDBJ databases">
        <authorList>
            <person name="Trinh H.N."/>
        </authorList>
    </citation>
    <scope>NUCLEOTIDE SEQUENCE</scope>
    <source>
        <strain evidence="2">RN2-1</strain>
    </source>
</reference>
<evidence type="ECO:0000313" key="3">
    <source>
        <dbReference type="Proteomes" id="UP001165679"/>
    </source>
</evidence>
<dbReference type="InterPro" id="IPR020378">
    <property type="entry name" value="DUF4186"/>
</dbReference>
<feature type="region of interest" description="Disordered" evidence="1">
    <location>
        <begin position="90"/>
        <end position="115"/>
    </location>
</feature>
<keyword evidence="3" id="KW-1185">Reference proteome</keyword>
<reference evidence="2" key="1">
    <citation type="submission" date="2022-09" db="EMBL/GenBank/DDBJ databases">
        <title>Rhodovastum sp. nov. RN2-1 isolated from soil in Seongnam, South Korea.</title>
        <authorList>
            <person name="Le N.T."/>
        </authorList>
    </citation>
    <scope>NUCLEOTIDE SEQUENCE</scope>
    <source>
        <strain evidence="2">RN2-1</strain>
    </source>
</reference>
<evidence type="ECO:0000313" key="2">
    <source>
        <dbReference type="EMBL" id="MCW3477719.1"/>
    </source>
</evidence>
<organism evidence="2 3">
    <name type="scientific">Limobrevibacterium gyesilva</name>
    <dbReference type="NCBI Taxonomy" id="2991712"/>
    <lineage>
        <taxon>Bacteria</taxon>
        <taxon>Pseudomonadati</taxon>
        <taxon>Pseudomonadota</taxon>
        <taxon>Alphaproteobacteria</taxon>
        <taxon>Acetobacterales</taxon>
        <taxon>Acetobacteraceae</taxon>
        <taxon>Limobrevibacterium</taxon>
    </lineage>
</organism>
<dbReference type="AlphaFoldDB" id="A0AA41YPI3"/>
<comment type="caution">
    <text evidence="2">The sequence shown here is derived from an EMBL/GenBank/DDBJ whole genome shotgun (WGS) entry which is preliminary data.</text>
</comment>
<gene>
    <name evidence="2" type="ORF">OL599_24485</name>
</gene>
<name>A0AA41YPI3_9PROT</name>
<dbReference type="EMBL" id="JAPDNT010000047">
    <property type="protein sequence ID" value="MCW3477719.1"/>
    <property type="molecule type" value="Genomic_DNA"/>
</dbReference>
<protein>
    <submittedName>
        <fullName evidence="2">DUF4186 domain-containing protein</fullName>
    </submittedName>
</protein>
<dbReference type="RefSeq" id="WP_264716685.1">
    <property type="nucleotide sequence ID" value="NZ_JAPDNT010000047.1"/>
</dbReference>
<dbReference type="Pfam" id="PF13811">
    <property type="entry name" value="DUF4186"/>
    <property type="match status" value="1"/>
</dbReference>
<evidence type="ECO:0000256" key="1">
    <source>
        <dbReference type="SAM" id="MobiDB-lite"/>
    </source>
</evidence>